<organism evidence="1 2">
    <name type="scientific">Nesidiocoris tenuis</name>
    <dbReference type="NCBI Taxonomy" id="355587"/>
    <lineage>
        <taxon>Eukaryota</taxon>
        <taxon>Metazoa</taxon>
        <taxon>Ecdysozoa</taxon>
        <taxon>Arthropoda</taxon>
        <taxon>Hexapoda</taxon>
        <taxon>Insecta</taxon>
        <taxon>Pterygota</taxon>
        <taxon>Neoptera</taxon>
        <taxon>Paraneoptera</taxon>
        <taxon>Hemiptera</taxon>
        <taxon>Heteroptera</taxon>
        <taxon>Panheteroptera</taxon>
        <taxon>Cimicomorpha</taxon>
        <taxon>Miridae</taxon>
        <taxon>Dicyphina</taxon>
        <taxon>Nesidiocoris</taxon>
    </lineage>
</organism>
<sequence>MCILMDLVRQQVSWIRRTATDYHLLTVGLITYAGDDRYVTIHPFNSYVSTRYFVRMRLGIIYSKLTGTCSLLTAAVRLLSHPPPRTAVCWKPSYL</sequence>
<accession>A0ABN7ADW1</accession>
<protein>
    <submittedName>
        <fullName evidence="1">Immunoglobulin V-set domain</fullName>
    </submittedName>
</protein>
<evidence type="ECO:0000313" key="1">
    <source>
        <dbReference type="EMBL" id="BES90460.1"/>
    </source>
</evidence>
<keyword evidence="2" id="KW-1185">Reference proteome</keyword>
<proteinExistence type="predicted"/>
<reference evidence="1 2" key="1">
    <citation type="submission" date="2023-09" db="EMBL/GenBank/DDBJ databases">
        <title>Nesidiocoris tenuis whole genome shotgun sequence.</title>
        <authorList>
            <person name="Shibata T."/>
            <person name="Shimoda M."/>
            <person name="Kobayashi T."/>
            <person name="Uehara T."/>
        </authorList>
    </citation>
    <scope>NUCLEOTIDE SEQUENCE [LARGE SCALE GENOMIC DNA]</scope>
    <source>
        <strain evidence="1 2">Japan</strain>
    </source>
</reference>
<gene>
    <name evidence="1" type="ORF">NTJ_03270</name>
</gene>
<evidence type="ECO:0000313" key="2">
    <source>
        <dbReference type="Proteomes" id="UP001307889"/>
    </source>
</evidence>
<name>A0ABN7ADW1_9HEMI</name>
<dbReference type="Proteomes" id="UP001307889">
    <property type="component" value="Chromosome 2"/>
</dbReference>
<dbReference type="EMBL" id="AP028910">
    <property type="protein sequence ID" value="BES90460.1"/>
    <property type="molecule type" value="Genomic_DNA"/>
</dbReference>